<evidence type="ECO:0000313" key="2">
    <source>
        <dbReference type="EMBL" id="MDR6532855.1"/>
    </source>
</evidence>
<proteinExistence type="predicted"/>
<dbReference type="PANTHER" id="PTHR38595">
    <property type="entry name" value="CYTOPLASMIC PROTEIN-RELATED"/>
    <property type="match status" value="1"/>
</dbReference>
<accession>A0ABU1N323</accession>
<evidence type="ECO:0000259" key="1">
    <source>
        <dbReference type="Pfam" id="PF04965"/>
    </source>
</evidence>
<dbReference type="PANTHER" id="PTHR38595:SF1">
    <property type="entry name" value="TYPE VI SECRETION SYSTEM COMPONENT TSSE1"/>
    <property type="match status" value="1"/>
</dbReference>
<reference evidence="2 3" key="1">
    <citation type="submission" date="2023-07" db="EMBL/GenBank/DDBJ databases">
        <title>Sorghum-associated microbial communities from plants grown in Nebraska, USA.</title>
        <authorList>
            <person name="Schachtman D."/>
        </authorList>
    </citation>
    <scope>NUCLEOTIDE SEQUENCE [LARGE SCALE GENOMIC DNA]</scope>
    <source>
        <strain evidence="2 3">DS2154</strain>
    </source>
</reference>
<comment type="caution">
    <text evidence="2">The sequence shown here is derived from an EMBL/GenBank/DDBJ whole genome shotgun (WGS) entry which is preliminary data.</text>
</comment>
<dbReference type="Pfam" id="PF04965">
    <property type="entry name" value="GPW_gp25"/>
    <property type="match status" value="1"/>
</dbReference>
<dbReference type="InterPro" id="IPR053176">
    <property type="entry name" value="T6SS_TssE1-like"/>
</dbReference>
<feature type="domain" description="IraD/Gp25-like" evidence="1">
    <location>
        <begin position="53"/>
        <end position="151"/>
    </location>
</feature>
<dbReference type="InterPro" id="IPR007048">
    <property type="entry name" value="IraD/Gp25-like"/>
</dbReference>
<dbReference type="NCBIfam" id="TIGR03357">
    <property type="entry name" value="VI_zyme"/>
    <property type="match status" value="1"/>
</dbReference>
<dbReference type="EMBL" id="JAVDRL010000010">
    <property type="protein sequence ID" value="MDR6532855.1"/>
    <property type="molecule type" value="Genomic_DNA"/>
</dbReference>
<organism evidence="2 3">
    <name type="scientific">Caulobacter rhizosphaerae</name>
    <dbReference type="NCBI Taxonomy" id="2010972"/>
    <lineage>
        <taxon>Bacteria</taxon>
        <taxon>Pseudomonadati</taxon>
        <taxon>Pseudomonadota</taxon>
        <taxon>Alphaproteobacteria</taxon>
        <taxon>Caulobacterales</taxon>
        <taxon>Caulobacteraceae</taxon>
        <taxon>Caulobacter</taxon>
    </lineage>
</organism>
<sequence length="176" mass="19832">MPARINPTLFDKLVADLDFDDVRDDPKVEGQVSRAATRRLYPILKIERFNEAALRATVLRELNWILNTTQFGAIQNLKPYPEVATSVLNYGVPDMAGKLLQRRAVENRAREIKQAIRRFEPRINPQRLDVTATAKDAKPNAVTFVIRADVTSAVMALPVEFKTDVEIDTGSATLRE</sequence>
<gene>
    <name evidence="2" type="ORF">J2800_003615</name>
</gene>
<keyword evidence="3" id="KW-1185">Reference proteome</keyword>
<dbReference type="Proteomes" id="UP001262754">
    <property type="component" value="Unassembled WGS sequence"/>
</dbReference>
<dbReference type="RefSeq" id="WP_056750350.1">
    <property type="nucleotide sequence ID" value="NZ_BMLD01000002.1"/>
</dbReference>
<dbReference type="InterPro" id="IPR017737">
    <property type="entry name" value="TssE1-like"/>
</dbReference>
<name>A0ABU1N323_9CAUL</name>
<dbReference type="Gene3D" id="3.10.450.40">
    <property type="match status" value="1"/>
</dbReference>
<protein>
    <submittedName>
        <fullName evidence="2">Type VI secretion system protein ImpF</fullName>
    </submittedName>
</protein>
<dbReference type="SUPFAM" id="SSF160719">
    <property type="entry name" value="gpW/gp25-like"/>
    <property type="match status" value="1"/>
</dbReference>
<evidence type="ECO:0000313" key="3">
    <source>
        <dbReference type="Proteomes" id="UP001262754"/>
    </source>
</evidence>